<reference evidence="2 3" key="1">
    <citation type="submission" date="2020-02" db="EMBL/GenBank/DDBJ databases">
        <authorList>
            <person name="Zheng R.K."/>
            <person name="Sun C.M."/>
        </authorList>
    </citation>
    <scope>NUCLEOTIDE SEQUENCE [LARGE SCALE GENOMIC DNA]</scope>
    <source>
        <strain evidence="3">rifampicinis</strain>
    </source>
</reference>
<keyword evidence="3" id="KW-1185">Reference proteome</keyword>
<feature type="domain" description="Phosphoribosyltransferase" evidence="1">
    <location>
        <begin position="27"/>
        <end position="109"/>
    </location>
</feature>
<organism evidence="2 3">
    <name type="scientific">Phototrophicus methaneseepsis</name>
    <dbReference type="NCBI Taxonomy" id="2710758"/>
    <lineage>
        <taxon>Bacteria</taxon>
        <taxon>Bacillati</taxon>
        <taxon>Chloroflexota</taxon>
        <taxon>Candidatus Thermofontia</taxon>
        <taxon>Phototrophicales</taxon>
        <taxon>Phototrophicaceae</taxon>
        <taxon>Phototrophicus</taxon>
    </lineage>
</organism>
<dbReference type="Pfam" id="PF00156">
    <property type="entry name" value="Pribosyltran"/>
    <property type="match status" value="1"/>
</dbReference>
<dbReference type="AlphaFoldDB" id="A0A7S8E786"/>
<evidence type="ECO:0000313" key="2">
    <source>
        <dbReference type="EMBL" id="QPC81663.1"/>
    </source>
</evidence>
<evidence type="ECO:0000259" key="1">
    <source>
        <dbReference type="Pfam" id="PF00156"/>
    </source>
</evidence>
<dbReference type="Gene3D" id="3.40.50.2020">
    <property type="match status" value="1"/>
</dbReference>
<dbReference type="InterPro" id="IPR000836">
    <property type="entry name" value="PRTase_dom"/>
</dbReference>
<protein>
    <recommendedName>
        <fullName evidence="1">Phosphoribosyltransferase domain-containing protein</fullName>
    </recommendedName>
</protein>
<dbReference type="SUPFAM" id="SSF53271">
    <property type="entry name" value="PRTase-like"/>
    <property type="match status" value="1"/>
</dbReference>
<dbReference type="Proteomes" id="UP000594468">
    <property type="component" value="Chromosome"/>
</dbReference>
<sequence>MNIDEKVALSFTEISTRLHTMALPDVDWVVGIATGGTVAACMLAHQLNKPMSQLYINFRAPDNSPQRPQPELLYPAELPPQGARVLLVDDVCVSGRTMDVAKEILSGYDTTTFVLKGTADYVAFSQIPQCVHWPWKPE</sequence>
<dbReference type="KEGG" id="pmet:G4Y79_18505"/>
<proteinExistence type="predicted"/>
<evidence type="ECO:0000313" key="3">
    <source>
        <dbReference type="Proteomes" id="UP000594468"/>
    </source>
</evidence>
<dbReference type="EMBL" id="CP062983">
    <property type="protein sequence ID" value="QPC81663.1"/>
    <property type="molecule type" value="Genomic_DNA"/>
</dbReference>
<dbReference type="InterPro" id="IPR029057">
    <property type="entry name" value="PRTase-like"/>
</dbReference>
<dbReference type="CDD" id="cd06223">
    <property type="entry name" value="PRTases_typeI"/>
    <property type="match status" value="1"/>
</dbReference>
<name>A0A7S8E786_9CHLR</name>
<dbReference type="RefSeq" id="WP_195169734.1">
    <property type="nucleotide sequence ID" value="NZ_CP062983.1"/>
</dbReference>
<gene>
    <name evidence="2" type="ORF">G4Y79_18505</name>
</gene>
<accession>A0A7S8E786</accession>